<evidence type="ECO:0000256" key="1">
    <source>
        <dbReference type="SAM" id="MobiDB-lite"/>
    </source>
</evidence>
<feature type="region of interest" description="Disordered" evidence="1">
    <location>
        <begin position="411"/>
        <end position="434"/>
    </location>
</feature>
<feature type="region of interest" description="Disordered" evidence="1">
    <location>
        <begin position="451"/>
        <end position="481"/>
    </location>
</feature>
<proteinExistence type="predicted"/>
<feature type="region of interest" description="Disordered" evidence="1">
    <location>
        <begin position="332"/>
        <end position="390"/>
    </location>
</feature>
<dbReference type="eggNOG" id="ENOG502T6G1">
    <property type="taxonomic scope" value="Eukaryota"/>
</dbReference>
<reference evidence="3" key="1">
    <citation type="journal article" date="2014" name="Genome Announc.">
        <title>Draft genome sequence of Colletotrichum sublineola, a destructive pathogen of cultivated sorghum.</title>
        <authorList>
            <person name="Baroncelli R."/>
            <person name="Sanz-Martin J.M."/>
            <person name="Rech G.E."/>
            <person name="Sukno S.A."/>
            <person name="Thon M.R."/>
        </authorList>
    </citation>
    <scope>NUCLEOTIDE SEQUENCE [LARGE SCALE GENOMIC DNA]</scope>
    <source>
        <strain evidence="3">TX430BB</strain>
    </source>
</reference>
<dbReference type="HOGENOM" id="CLU_416773_0_0_1"/>
<feature type="compositionally biased region" description="Polar residues" evidence="1">
    <location>
        <begin position="372"/>
        <end position="387"/>
    </location>
</feature>
<dbReference type="OrthoDB" id="4837441at2759"/>
<feature type="compositionally biased region" description="Polar residues" evidence="1">
    <location>
        <begin position="169"/>
        <end position="178"/>
    </location>
</feature>
<keyword evidence="3" id="KW-1185">Reference proteome</keyword>
<sequence>MARKLQSWAFTLSQACVRQKLLGACQWDTISILDNAVITIKQEKLLANAVGSRGHLTKEPNHVLVVPLQDRPALKLGLGSRDGNIAPEFVYGVRYKQEIGSMSIRAKSHDMTRDLVLQFKNRNDQDQVLRLFHNLAIRVESLRGLTRQAASQQPFRSSSVVSNYPPSSANHPFTSGRSTAPLLQHYSGPLSSSMNSYTVPDERIPSSRARNAHRNDHQSMSSISYRNGTPLNSSLTMEPFSKYERARTAFSDRQGMGTYFRSSQNGQYAPVLESTPNTHHRPHQTFSPPVVDLGRDFSSVAENLLLGEIDQPRSRPNSGAALQDMLPPRRELPFLSGKQAGPTVQKRSQEPFKLLDQTDRSMEVSQGKEALQQPTPQTISKSRLSAEQTEKPLQKGVLVAKRKDCELISNSAIKKQKSNSNKKPVSTPPIPLSTVPSAAFERKAIVRQTGAPITPSNQPPNHAVQKINEQSEGLSTSSSSNATYPTETFLVKEFNKADATVAPAADSTSTSSEEATESEVGLESTFAVNRQKKISIITDGSNVLPKLAFQKMDQGTQTLPVSSSTSAKDEDIFVAKFKLMWDIRNLQQRCFQRLVADTGTPNHMEDTKALEELEKNTTDLCQVAIDRHGLAICDMPYEKLVDSIIRPRY</sequence>
<dbReference type="Proteomes" id="UP000027238">
    <property type="component" value="Unassembled WGS sequence"/>
</dbReference>
<feature type="region of interest" description="Disordered" evidence="1">
    <location>
        <begin position="150"/>
        <end position="230"/>
    </location>
</feature>
<dbReference type="PROSITE" id="PS51257">
    <property type="entry name" value="PROKAR_LIPOPROTEIN"/>
    <property type="match status" value="1"/>
</dbReference>
<accession>A0A066WXQ9</accession>
<dbReference type="EMBL" id="JMSE01001406">
    <property type="protein sequence ID" value="KDN61502.1"/>
    <property type="molecule type" value="Genomic_DNA"/>
</dbReference>
<dbReference type="AlphaFoldDB" id="A0A066WXQ9"/>
<feature type="compositionally biased region" description="Polar residues" evidence="1">
    <location>
        <begin position="189"/>
        <end position="198"/>
    </location>
</feature>
<feature type="compositionally biased region" description="Low complexity" evidence="1">
    <location>
        <begin position="157"/>
        <end position="168"/>
    </location>
</feature>
<organism evidence="2 3">
    <name type="scientific">Colletotrichum sublineola</name>
    <name type="common">Sorghum anthracnose fungus</name>
    <dbReference type="NCBI Taxonomy" id="1173701"/>
    <lineage>
        <taxon>Eukaryota</taxon>
        <taxon>Fungi</taxon>
        <taxon>Dikarya</taxon>
        <taxon>Ascomycota</taxon>
        <taxon>Pezizomycotina</taxon>
        <taxon>Sordariomycetes</taxon>
        <taxon>Hypocreomycetidae</taxon>
        <taxon>Glomerellales</taxon>
        <taxon>Glomerellaceae</taxon>
        <taxon>Colletotrichum</taxon>
        <taxon>Colletotrichum graminicola species complex</taxon>
    </lineage>
</organism>
<protein>
    <submittedName>
        <fullName evidence="2">Uncharacterized protein</fullName>
    </submittedName>
</protein>
<evidence type="ECO:0000313" key="2">
    <source>
        <dbReference type="EMBL" id="KDN61502.1"/>
    </source>
</evidence>
<feature type="compositionally biased region" description="Polar residues" evidence="1">
    <location>
        <begin position="218"/>
        <end position="230"/>
    </location>
</feature>
<name>A0A066WXQ9_COLSU</name>
<gene>
    <name evidence="2" type="ORF">CSUB01_00585</name>
</gene>
<feature type="compositionally biased region" description="Polar residues" evidence="1">
    <location>
        <begin position="411"/>
        <end position="424"/>
    </location>
</feature>
<evidence type="ECO:0000313" key="3">
    <source>
        <dbReference type="Proteomes" id="UP000027238"/>
    </source>
</evidence>
<comment type="caution">
    <text evidence="2">The sequence shown here is derived from an EMBL/GenBank/DDBJ whole genome shotgun (WGS) entry which is preliminary data.</text>
</comment>